<dbReference type="GO" id="GO:0005886">
    <property type="term" value="C:plasma membrane"/>
    <property type="evidence" value="ECO:0007669"/>
    <property type="project" value="UniProtKB-SubCell"/>
</dbReference>
<evidence type="ECO:0000256" key="10">
    <source>
        <dbReference type="PROSITE-ProRule" id="PRU00339"/>
    </source>
</evidence>
<feature type="transmembrane region" description="Helical" evidence="11">
    <location>
        <begin position="45"/>
        <end position="68"/>
    </location>
</feature>
<dbReference type="SUPFAM" id="SSF48452">
    <property type="entry name" value="TPR-like"/>
    <property type="match status" value="1"/>
</dbReference>
<comment type="subcellular location">
    <subcellularLocation>
        <location evidence="2">Cell inner membrane</location>
        <topology evidence="2">Multi-pass membrane protein</topology>
    </subcellularLocation>
</comment>
<dbReference type="NCBIfam" id="TIGR00540">
    <property type="entry name" value="TPR_hemY_coli"/>
    <property type="match status" value="1"/>
</dbReference>
<dbReference type="EMBL" id="CP013099">
    <property type="protein sequence ID" value="ALP52073.1"/>
    <property type="molecule type" value="Genomic_DNA"/>
</dbReference>
<feature type="repeat" description="TPR" evidence="10">
    <location>
        <begin position="360"/>
        <end position="393"/>
    </location>
</feature>
<comment type="pathway">
    <text evidence="3">Porphyrin-containing compound metabolism; protoheme biosynthesis.</text>
</comment>
<evidence type="ECO:0000256" key="1">
    <source>
        <dbReference type="ARBA" id="ARBA00002962"/>
    </source>
</evidence>
<keyword evidence="6 11" id="KW-0812">Transmembrane</keyword>
<proteinExistence type="predicted"/>
<dbReference type="PROSITE" id="PS50005">
    <property type="entry name" value="TPR"/>
    <property type="match status" value="1"/>
</dbReference>
<dbReference type="KEGG" id="tee:Tel_02350"/>
<name>A0A0S2TAA7_9GAMM</name>
<keyword evidence="5" id="KW-0997">Cell inner membrane</keyword>
<organism evidence="13 14">
    <name type="scientific">Candidatus Tenderia electrophaga</name>
    <dbReference type="NCBI Taxonomy" id="1748243"/>
    <lineage>
        <taxon>Bacteria</taxon>
        <taxon>Pseudomonadati</taxon>
        <taxon>Pseudomonadota</taxon>
        <taxon>Gammaproteobacteria</taxon>
        <taxon>Candidatus Tenderiales</taxon>
        <taxon>Candidatus Tenderiaceae</taxon>
        <taxon>Candidatus Tenderia</taxon>
    </lineage>
</organism>
<dbReference type="GO" id="GO:0006779">
    <property type="term" value="P:porphyrin-containing compound biosynthetic process"/>
    <property type="evidence" value="ECO:0007669"/>
    <property type="project" value="UniProtKB-KW"/>
</dbReference>
<comment type="function">
    <text evidence="1">Involved in a late step of protoheme IX synthesis.</text>
</comment>
<dbReference type="InterPro" id="IPR005254">
    <property type="entry name" value="Heme_biosyn_assoc_TPR_pro"/>
</dbReference>
<dbReference type="AlphaFoldDB" id="A0A0S2TAA7"/>
<evidence type="ECO:0000256" key="3">
    <source>
        <dbReference type="ARBA" id="ARBA00004744"/>
    </source>
</evidence>
<keyword evidence="10" id="KW-0802">TPR repeat</keyword>
<evidence type="ECO:0000313" key="13">
    <source>
        <dbReference type="EMBL" id="ALP52073.1"/>
    </source>
</evidence>
<dbReference type="InterPro" id="IPR011990">
    <property type="entry name" value="TPR-like_helical_dom_sf"/>
</dbReference>
<dbReference type="Pfam" id="PF07219">
    <property type="entry name" value="HemY_N"/>
    <property type="match status" value="1"/>
</dbReference>
<evidence type="ECO:0000256" key="7">
    <source>
        <dbReference type="ARBA" id="ARBA00022989"/>
    </source>
</evidence>
<keyword evidence="4" id="KW-1003">Cell membrane</keyword>
<accession>A0A0S2TAA7</accession>
<dbReference type="UniPathway" id="UPA00252"/>
<evidence type="ECO:0000313" key="14">
    <source>
        <dbReference type="Proteomes" id="UP000055136"/>
    </source>
</evidence>
<evidence type="ECO:0000256" key="8">
    <source>
        <dbReference type="ARBA" id="ARBA00023136"/>
    </source>
</evidence>
<evidence type="ECO:0000256" key="6">
    <source>
        <dbReference type="ARBA" id="ARBA00022692"/>
    </source>
</evidence>
<dbReference type="STRING" id="1748243.Tel_02350"/>
<evidence type="ECO:0000256" key="9">
    <source>
        <dbReference type="ARBA" id="ARBA00023244"/>
    </source>
</evidence>
<feature type="domain" description="HemY N-terminal" evidence="12">
    <location>
        <begin position="26"/>
        <end position="132"/>
    </location>
</feature>
<keyword evidence="7 11" id="KW-1133">Transmembrane helix</keyword>
<dbReference type="InterPro" id="IPR010817">
    <property type="entry name" value="HemY_N"/>
</dbReference>
<evidence type="ECO:0000256" key="11">
    <source>
        <dbReference type="SAM" id="Phobius"/>
    </source>
</evidence>
<evidence type="ECO:0000256" key="4">
    <source>
        <dbReference type="ARBA" id="ARBA00022475"/>
    </source>
</evidence>
<dbReference type="SMART" id="SM00028">
    <property type="entry name" value="TPR"/>
    <property type="match status" value="3"/>
</dbReference>
<dbReference type="InterPro" id="IPR019734">
    <property type="entry name" value="TPR_rpt"/>
</dbReference>
<evidence type="ECO:0000259" key="12">
    <source>
        <dbReference type="Pfam" id="PF07219"/>
    </source>
</evidence>
<reference evidence="13" key="1">
    <citation type="submission" date="2015-10" db="EMBL/GenBank/DDBJ databases">
        <title>Description of Candidatus Tenderia electrophaga gen. nov, sp. nov., an Uncultivated Electroautotroph from a Biocathode Enrichment.</title>
        <authorList>
            <person name="Eddie B.J."/>
            <person name="Malanoski A.P."/>
            <person name="Wang Z."/>
            <person name="Hall R.J."/>
            <person name="Oh S.D."/>
            <person name="Heiner C."/>
            <person name="Lin B."/>
            <person name="Strycharz-Glaven S.M."/>
        </authorList>
    </citation>
    <scope>NUCLEOTIDE SEQUENCE [LARGE SCALE GENOMIC DNA]</scope>
    <source>
        <strain evidence="13">NRL1</strain>
    </source>
</reference>
<protein>
    <recommendedName>
        <fullName evidence="12">HemY N-terminal domain-containing protein</fullName>
    </recommendedName>
</protein>
<gene>
    <name evidence="13" type="ORF">Tel_02350</name>
</gene>
<dbReference type="GO" id="GO:0042168">
    <property type="term" value="P:heme metabolic process"/>
    <property type="evidence" value="ECO:0007669"/>
    <property type="project" value="InterPro"/>
</dbReference>
<keyword evidence="8 11" id="KW-0472">Membrane</keyword>
<dbReference type="Proteomes" id="UP000055136">
    <property type="component" value="Chromosome"/>
</dbReference>
<evidence type="ECO:0000256" key="5">
    <source>
        <dbReference type="ARBA" id="ARBA00022519"/>
    </source>
</evidence>
<keyword evidence="14" id="KW-1185">Reference proteome</keyword>
<sequence>MKLVIATIIVLIAAAVVAVFAMQDPGYIMISFRDWTVETSFTLFAVVLVLGFIALYALFRLLIATGLLPKRLRRWRRMHGAQVGRRQLQKGMMKLNLGRWQEAEKLLLKSARHQELAPLAYMAAARAAQGQGVESRRDGYIRRAQQSTPKEALALSVAQAQIQADFGHADQAIGTLNRLPNSQHKDPAVLKLLARLYTDACDWPRLTQLLPELKHQNVLPQYDYYKLEHLAYAGLIKHTARHKDAEALRALWRKMPKDLRNKEDIIADFSIGMINFGQGDAAEEVLYRRLNKQWSDALVYIYGLLGGDAEIHLARGRNWLKKHPENPVLLLSLGRLALRSHQWETAREYLETSLRITPNAETYQELGNLLAFLDEQPQALECYRRGLALSSDSFIQPELKTGLVQLARPAEPGSPRLTSATHPA</sequence>
<dbReference type="Gene3D" id="1.25.40.10">
    <property type="entry name" value="Tetratricopeptide repeat domain"/>
    <property type="match status" value="1"/>
</dbReference>
<evidence type="ECO:0000256" key="2">
    <source>
        <dbReference type="ARBA" id="ARBA00004429"/>
    </source>
</evidence>
<keyword evidence="9" id="KW-0627">Porphyrin biosynthesis</keyword>